<organism evidence="3">
    <name type="scientific">Vecturithrix granuli</name>
    <dbReference type="NCBI Taxonomy" id="1499967"/>
    <lineage>
        <taxon>Bacteria</taxon>
        <taxon>Candidatus Moduliflexota</taxon>
        <taxon>Candidatus Vecturitrichia</taxon>
        <taxon>Candidatus Vecturitrichales</taxon>
        <taxon>Candidatus Vecturitrichaceae</taxon>
        <taxon>Candidatus Vecturithrix</taxon>
    </lineage>
</organism>
<feature type="region of interest" description="Disordered" evidence="2">
    <location>
        <begin position="130"/>
        <end position="155"/>
    </location>
</feature>
<dbReference type="EMBL" id="DF820468">
    <property type="protein sequence ID" value="GAK58615.1"/>
    <property type="molecule type" value="Genomic_DNA"/>
</dbReference>
<evidence type="ECO:0000256" key="2">
    <source>
        <dbReference type="SAM" id="MobiDB-lite"/>
    </source>
</evidence>
<dbReference type="HOGENOM" id="CLU_276314_0_0_0"/>
<dbReference type="STRING" id="1499967.U27_05589"/>
<feature type="coiled-coil region" evidence="1">
    <location>
        <begin position="1106"/>
        <end position="1136"/>
    </location>
</feature>
<evidence type="ECO:0000313" key="3">
    <source>
        <dbReference type="EMBL" id="GAK58615.1"/>
    </source>
</evidence>
<reference evidence="3" key="1">
    <citation type="journal article" date="2015" name="PeerJ">
        <title>First genomic representation of candidate bacterial phylum KSB3 points to enhanced environmental sensing as a trigger of wastewater bulking.</title>
        <authorList>
            <person name="Sekiguchi Y."/>
            <person name="Ohashi A."/>
            <person name="Parks D.H."/>
            <person name="Yamauchi T."/>
            <person name="Tyson G.W."/>
            <person name="Hugenholtz P."/>
        </authorList>
    </citation>
    <scope>NUCLEOTIDE SEQUENCE [LARGE SCALE GENOMIC DNA]</scope>
</reference>
<keyword evidence="1" id="KW-0175">Coiled coil</keyword>
<sequence>MPTLFQRLDTVLDGNELSTRLPEQVEKLTSITNTVVGLIQDPPDSLADFSRILNELPLPDLVGSDFASSLSSLQSALPSELSSVVGDLVNGLSELQNTVSTELVEILDDALKAILAIHRLIQIDFSCLSSSKSESSNTRSRSSSNGSDSGDLGNRRLSNREIEISGIAEASNQIKTINKVLDSFPSPFNIENFLNWLKDVVAIRHKQNLLPGTIPIIDDIIDPLNTLTTWRSFNADQICDHLVRSLQNLVTFTRSTVYRLMSNLASDLSATTSQLETATLSQIADSLTMRLHELQLSVNSANLSDTLEAVNEINTQLNNYESLRATMQTGLLSILPVLNSRLNTLADDLFDEMGHLVSVLRPNPAIGEIANALPKSNDDYAVLEAIEEQFQPLSEWMEDLTNQIDFQVIQEPLSAVANTAHTAVDNLEQGLIQVTVQVRAIFGKVESLLDEIDTYALINQIKNAIEDFEVELIQQIKSLFALARDAVAQIISSINGQMDKFSPEDVIAALRQMMASLTSVFNDAAVVSAINDIRKTLDQVKTQIEQLSFAPLTAQVISGIEEISVTLKSIDTSALNATLQAALQVALALLPDDIKPLTDPLIGEFDNLVESGPVSLLQSVQAQPEKLLDKVRDFEPATLIGDSLSKPYEDLLSKMHAFKPSTLLDPVNAEIDKLKQRLENKANPGKLIELLEQPFNQLLADFDQFKPEALVKPLDDAISNTINNILTVLPVDEILHQIDTVLGSIKEVVDFGENLVKMFEKITKIFAGLSDSENQLTNWMNAILGKVESIRDLSVLETKFTELAAVIDEIKASPLNAIFQNATTPLLNALNTLDPKTRHVALIQAYSGFPRSTLETLPDSTEKTAIIAALDRFNPLNPDFGAPYQALLLYKTTLSQAHTNLQTVFGDWDRHYHSEDSTLAQFQVTPITTSQLRSWLQEEMSVSFLGPLKVLFVRIEALASPINMVFTQITNLVTTLQAKINDLLLGPTSLEGIRNTLNDLIQRLHDFNLDFLTESLEDIFKQLREKINQINPANFKETLNQSFTNMLTEINLSLIIPTADLQTLDNNFNALIEKFKTLDPKKLVTEVVQPEYEATIVPLIETFDLRELLEAIIERLRSLDEELKNEMKRVNAAFRTMKNSIPSMNVAGAISL</sequence>
<evidence type="ECO:0000313" key="4">
    <source>
        <dbReference type="Proteomes" id="UP000030661"/>
    </source>
</evidence>
<keyword evidence="4" id="KW-1185">Reference proteome</keyword>
<name>A0A081C210_VECG1</name>
<dbReference type="AlphaFoldDB" id="A0A081C210"/>
<proteinExistence type="predicted"/>
<protein>
    <submittedName>
        <fullName evidence="3">Uncharacterized protein</fullName>
    </submittedName>
</protein>
<accession>A0A081C210</accession>
<gene>
    <name evidence="3" type="ORF">U27_05589</name>
</gene>
<dbReference type="Proteomes" id="UP000030661">
    <property type="component" value="Unassembled WGS sequence"/>
</dbReference>
<feature type="compositionally biased region" description="Low complexity" evidence="2">
    <location>
        <begin position="130"/>
        <end position="152"/>
    </location>
</feature>
<evidence type="ECO:0000256" key="1">
    <source>
        <dbReference type="SAM" id="Coils"/>
    </source>
</evidence>
<dbReference type="eggNOG" id="COG1196">
    <property type="taxonomic scope" value="Bacteria"/>
</dbReference>